<feature type="compositionally biased region" description="Polar residues" evidence="1">
    <location>
        <begin position="74"/>
        <end position="84"/>
    </location>
</feature>
<feature type="region of interest" description="Disordered" evidence="1">
    <location>
        <begin position="37"/>
        <end position="85"/>
    </location>
</feature>
<evidence type="ECO:0000313" key="3">
    <source>
        <dbReference type="Proteomes" id="UP000799118"/>
    </source>
</evidence>
<protein>
    <submittedName>
        <fullName evidence="2">Uncharacterized protein</fullName>
    </submittedName>
</protein>
<organism evidence="2 3">
    <name type="scientific">Gymnopus androsaceus JB14</name>
    <dbReference type="NCBI Taxonomy" id="1447944"/>
    <lineage>
        <taxon>Eukaryota</taxon>
        <taxon>Fungi</taxon>
        <taxon>Dikarya</taxon>
        <taxon>Basidiomycota</taxon>
        <taxon>Agaricomycotina</taxon>
        <taxon>Agaricomycetes</taxon>
        <taxon>Agaricomycetidae</taxon>
        <taxon>Agaricales</taxon>
        <taxon>Marasmiineae</taxon>
        <taxon>Omphalotaceae</taxon>
        <taxon>Gymnopus</taxon>
    </lineage>
</organism>
<reference evidence="2" key="1">
    <citation type="journal article" date="2019" name="Environ. Microbiol.">
        <title>Fungal ecological strategies reflected in gene transcription - a case study of two litter decomposers.</title>
        <authorList>
            <person name="Barbi F."/>
            <person name="Kohler A."/>
            <person name="Barry K."/>
            <person name="Baskaran P."/>
            <person name="Daum C."/>
            <person name="Fauchery L."/>
            <person name="Ihrmark K."/>
            <person name="Kuo A."/>
            <person name="LaButti K."/>
            <person name="Lipzen A."/>
            <person name="Morin E."/>
            <person name="Grigoriev I.V."/>
            <person name="Henrissat B."/>
            <person name="Lindahl B."/>
            <person name="Martin F."/>
        </authorList>
    </citation>
    <scope>NUCLEOTIDE SEQUENCE</scope>
    <source>
        <strain evidence="2">JB14</strain>
    </source>
</reference>
<proteinExistence type="predicted"/>
<evidence type="ECO:0000313" key="2">
    <source>
        <dbReference type="EMBL" id="KAE9406715.1"/>
    </source>
</evidence>
<dbReference type="OrthoDB" id="2992592at2759"/>
<feature type="compositionally biased region" description="Low complexity" evidence="1">
    <location>
        <begin position="37"/>
        <end position="46"/>
    </location>
</feature>
<sequence>MAGFDSFDSAFKTTTPRQLEFLDTLKRNSMMHELDSSVSSCSSFDPSDNECNYPSTSHMTAPPSLSSPVSLPSRTQTRSSQAFSDNFPPAFELSPILEDSSAFEDVDDILAYYSDSPVLGRGNESQDYSGFAFDEADWDPEPMFDAETEPKFHVTDADENPAGSRRVRRMSFVLKSTVHGDDSLFDATDDEAECNTFKDLLQPPALTLTFPTPEILGPTLPDPFPLVIEPNQLSPFASIPQTPPSSVRRNALGDITNTLVPPTPLPSLPRCTSCRFGLHLMSLGQQICFQGQ</sequence>
<dbReference type="AlphaFoldDB" id="A0A6A4ID73"/>
<accession>A0A6A4ID73</accession>
<feature type="compositionally biased region" description="Polar residues" evidence="1">
    <location>
        <begin position="49"/>
        <end position="59"/>
    </location>
</feature>
<evidence type="ECO:0000256" key="1">
    <source>
        <dbReference type="SAM" id="MobiDB-lite"/>
    </source>
</evidence>
<keyword evidence="3" id="KW-1185">Reference proteome</keyword>
<name>A0A6A4ID73_9AGAR</name>
<gene>
    <name evidence="2" type="ORF">BT96DRAFT_205136</name>
</gene>
<dbReference type="Proteomes" id="UP000799118">
    <property type="component" value="Unassembled WGS sequence"/>
</dbReference>
<dbReference type="EMBL" id="ML769400">
    <property type="protein sequence ID" value="KAE9406715.1"/>
    <property type="molecule type" value="Genomic_DNA"/>
</dbReference>
<feature type="compositionally biased region" description="Low complexity" evidence="1">
    <location>
        <begin position="62"/>
        <end position="73"/>
    </location>
</feature>